<sequence length="641" mass="73312">MFSLFIQKLNNFNSSISKSKFRFVFVFLVPALILFADLGLRWKILSQMESLQWAYYLLSFLYSSLIYALLLFSLFLLFSVSRIRSYWTVLGFAAFAYSICVIGSYGYFLYAGIMPNFFVFSYIFQEPFNSWTIFKGGLTVWSLIGFFILFILLFLSLRIASSNFRPARFQRSILAVLILGFLALTAFFHNNTRFNDQIYVADTNSISFINRNIYNLLTGDRLGSAGLQSRNKPILKESPNPFRKNILIVLSESLRRKSMALYGYSKETTPFLNRWTKNPQDGSVVVFQNAFSNSSSTLISVPSLLSGVSPIQPVSMTHSSPLFWEYGKAAGLSTFYISSHSFRWNNFSGFFKNAGIDFLWNKEISGLGVFNDIGIDDRKTVAEFKNRVKLLKGKGENFAGVLHLNTNHFPYIIPEESVYFPIGKDTYAPYDNSVRYLDGLLEEVFNFLNEEKLSEDTLVIFTSDHGEALFEHDYIGHIESNHIETVAIPMLFFLPNSLKDRKFEDRLRKNADRNVSNTDLIPTIADILGVSTQSEVKGYLSQLEGRSLLSNLANDRRIFIANNNETSLYRVGMSYIKGNLHYMLRLNSFPPDEEAYDIQADPIEKKNLWPTMNLEQKKEIRKELDACGLCQDLYSASGIKL</sequence>
<dbReference type="EMBL" id="CP033614">
    <property type="protein sequence ID" value="AYV54900.1"/>
    <property type="molecule type" value="Genomic_DNA"/>
</dbReference>
<organism evidence="3 4">
    <name type="scientific">Leptospira kmetyi</name>
    <dbReference type="NCBI Taxonomy" id="408139"/>
    <lineage>
        <taxon>Bacteria</taxon>
        <taxon>Pseudomonadati</taxon>
        <taxon>Spirochaetota</taxon>
        <taxon>Spirochaetia</taxon>
        <taxon>Leptospirales</taxon>
        <taxon>Leptospiraceae</taxon>
        <taxon>Leptospira</taxon>
    </lineage>
</organism>
<dbReference type="Pfam" id="PF00884">
    <property type="entry name" value="Sulfatase"/>
    <property type="match status" value="1"/>
</dbReference>
<gene>
    <name evidence="3" type="ORF">EFP84_04800</name>
</gene>
<dbReference type="InterPro" id="IPR052701">
    <property type="entry name" value="GAG_Ulvan_Degrading_Sulfatases"/>
</dbReference>
<dbReference type="InterPro" id="IPR058130">
    <property type="entry name" value="PEA_transf_C"/>
</dbReference>
<feature type="transmembrane region" description="Helical" evidence="1">
    <location>
        <begin position="89"/>
        <end position="113"/>
    </location>
</feature>
<dbReference type="PANTHER" id="PTHR43751:SF3">
    <property type="entry name" value="SULFATASE N-TERMINAL DOMAIN-CONTAINING PROTEIN"/>
    <property type="match status" value="1"/>
</dbReference>
<evidence type="ECO:0000259" key="2">
    <source>
        <dbReference type="Pfam" id="PF00884"/>
    </source>
</evidence>
<keyword evidence="1" id="KW-0812">Transmembrane</keyword>
<accession>A0AAD0UNU3</accession>
<name>A0AAD0UNU3_9LEPT</name>
<proteinExistence type="predicted"/>
<dbReference type="CDD" id="cd16017">
    <property type="entry name" value="LptA"/>
    <property type="match status" value="1"/>
</dbReference>
<feature type="transmembrane region" description="Helical" evidence="1">
    <location>
        <begin position="169"/>
        <end position="188"/>
    </location>
</feature>
<evidence type="ECO:0000313" key="4">
    <source>
        <dbReference type="Proteomes" id="UP000276407"/>
    </source>
</evidence>
<dbReference type="Proteomes" id="UP000276407">
    <property type="component" value="Chromosome 1"/>
</dbReference>
<protein>
    <submittedName>
        <fullName evidence="3">DUF229 domain-containing protein</fullName>
    </submittedName>
</protein>
<dbReference type="InterPro" id="IPR017850">
    <property type="entry name" value="Alkaline_phosphatase_core_sf"/>
</dbReference>
<keyword evidence="1" id="KW-1133">Transmembrane helix</keyword>
<dbReference type="Gene3D" id="3.40.720.10">
    <property type="entry name" value="Alkaline Phosphatase, subunit A"/>
    <property type="match status" value="1"/>
</dbReference>
<feature type="transmembrane region" description="Helical" evidence="1">
    <location>
        <begin position="133"/>
        <end position="157"/>
    </location>
</feature>
<reference evidence="3 4" key="1">
    <citation type="submission" date="2018-11" db="EMBL/GenBank/DDBJ databases">
        <title>Complete genome sequence of Leptospira kmetyi isolate LS 001/16 from soil sample associated with a leptospirosis patient in Kelantan.</title>
        <authorList>
            <person name="Muhammad Yusoff F."/>
            <person name="Muhammad Yusoff S."/>
            <person name="Ahmad M.N."/>
            <person name="Yusof N.Y."/>
            <person name="Aziah I."/>
        </authorList>
    </citation>
    <scope>NUCLEOTIDE SEQUENCE [LARGE SCALE GENOMIC DNA]</scope>
    <source>
        <strain evidence="3 4">LS 001/16</strain>
    </source>
</reference>
<dbReference type="InterPro" id="IPR000917">
    <property type="entry name" value="Sulfatase_N"/>
</dbReference>
<keyword evidence="1" id="KW-0472">Membrane</keyword>
<feature type="transmembrane region" description="Helical" evidence="1">
    <location>
        <begin position="54"/>
        <end position="77"/>
    </location>
</feature>
<feature type="domain" description="Sulfatase N-terminal" evidence="2">
    <location>
        <begin position="244"/>
        <end position="530"/>
    </location>
</feature>
<dbReference type="PANTHER" id="PTHR43751">
    <property type="entry name" value="SULFATASE"/>
    <property type="match status" value="1"/>
</dbReference>
<dbReference type="RefSeq" id="WP_123179266.1">
    <property type="nucleotide sequence ID" value="NZ_CP033614.1"/>
</dbReference>
<evidence type="ECO:0000256" key="1">
    <source>
        <dbReference type="SAM" id="Phobius"/>
    </source>
</evidence>
<dbReference type="KEGG" id="lkm:EFP84_04800"/>
<feature type="transmembrane region" description="Helical" evidence="1">
    <location>
        <begin position="21"/>
        <end position="42"/>
    </location>
</feature>
<dbReference type="SUPFAM" id="SSF53649">
    <property type="entry name" value="Alkaline phosphatase-like"/>
    <property type="match status" value="1"/>
</dbReference>
<evidence type="ECO:0000313" key="3">
    <source>
        <dbReference type="EMBL" id="AYV54900.1"/>
    </source>
</evidence>
<dbReference type="AlphaFoldDB" id="A0AAD0UNU3"/>